<dbReference type="SUPFAM" id="SSF56935">
    <property type="entry name" value="Porins"/>
    <property type="match status" value="1"/>
</dbReference>
<dbReference type="GO" id="GO:0016020">
    <property type="term" value="C:membrane"/>
    <property type="evidence" value="ECO:0007669"/>
    <property type="project" value="InterPro"/>
</dbReference>
<accession>A0A1C3RGK0</accession>
<sequence>MKKLLVASTALVAFAAVSTAQAADPIKLSIGGYMQQYVGYSDNEDDNGAANYSEVGTYSVAEVYFRGSTKLDNGLTVGVNIDTFKSGGTALDAASDDTFLSVSSDSLGSVKVGSTKGVSFGLSTFHSDAGIGMTGSFSVDEFAQDVSGLGWGTALSTTDGHKVVYLTPNLGGVQAGVSYGLVNESNVGSANLQTAGNDIQYQAGIAYRGDLGGVAVSADYNYEMIEDGGLTGVGVASTATDGTATDSVDTISNPESHRVGLAVTVAGFKVAAGYRKTDNVGTVSDKDSDAWEAGVKYATGPYAVSLGYTKVEQDDDGTAAAQEDTSELWVASGSYNLGAGVTMIGSVINFDEDDASDNAANQTDEGSNWAVVAGLKVSF</sequence>
<feature type="domain" description="Porin" evidence="2">
    <location>
        <begin position="7"/>
        <end position="354"/>
    </location>
</feature>
<evidence type="ECO:0000256" key="1">
    <source>
        <dbReference type="SAM" id="SignalP"/>
    </source>
</evidence>
<dbReference type="InterPro" id="IPR033900">
    <property type="entry name" value="Gram_neg_porin_domain"/>
</dbReference>
<reference evidence="3 4" key="1">
    <citation type="submission" date="2016-07" db="EMBL/GenBank/DDBJ databases">
        <authorList>
            <person name="Lefevre C.T."/>
        </authorList>
    </citation>
    <scope>NUCLEOTIDE SEQUENCE [LARGE SCALE GENOMIC DNA]</scope>
    <source>
        <strain evidence="3">PR1</strain>
    </source>
</reference>
<gene>
    <name evidence="3" type="ORF">MTBPR1_20216</name>
</gene>
<evidence type="ECO:0000259" key="2">
    <source>
        <dbReference type="Pfam" id="PF13609"/>
    </source>
</evidence>
<dbReference type="Pfam" id="PF13609">
    <property type="entry name" value="Porin_4"/>
    <property type="match status" value="1"/>
</dbReference>
<dbReference type="GO" id="GO:0015288">
    <property type="term" value="F:porin activity"/>
    <property type="evidence" value="ECO:0007669"/>
    <property type="project" value="InterPro"/>
</dbReference>
<dbReference type="AlphaFoldDB" id="A0A1C3RGK0"/>
<protein>
    <recommendedName>
        <fullName evidence="2">Porin domain-containing protein</fullName>
    </recommendedName>
</protein>
<dbReference type="Proteomes" id="UP000231658">
    <property type="component" value="Unassembled WGS sequence"/>
</dbReference>
<name>A0A1C3RGK0_9PROT</name>
<keyword evidence="1" id="KW-0732">Signal</keyword>
<dbReference type="RefSeq" id="WP_069187035.1">
    <property type="nucleotide sequence ID" value="NZ_FLYE01000012.1"/>
</dbReference>
<dbReference type="Gene3D" id="2.40.160.10">
    <property type="entry name" value="Porin"/>
    <property type="match status" value="1"/>
</dbReference>
<keyword evidence="4" id="KW-1185">Reference proteome</keyword>
<proteinExistence type="predicted"/>
<dbReference type="OrthoDB" id="6758483at2"/>
<dbReference type="STRING" id="1867952.MTBPR1_20216"/>
<evidence type="ECO:0000313" key="4">
    <source>
        <dbReference type="Proteomes" id="UP000231658"/>
    </source>
</evidence>
<dbReference type="EMBL" id="FLYE01000012">
    <property type="protein sequence ID" value="SCA56368.1"/>
    <property type="molecule type" value="Genomic_DNA"/>
</dbReference>
<feature type="signal peptide" evidence="1">
    <location>
        <begin position="1"/>
        <end position="22"/>
    </location>
</feature>
<dbReference type="InterPro" id="IPR023614">
    <property type="entry name" value="Porin_dom_sf"/>
</dbReference>
<organism evidence="3 4">
    <name type="scientific">Candidatus Terasakiella magnetica</name>
    <dbReference type="NCBI Taxonomy" id="1867952"/>
    <lineage>
        <taxon>Bacteria</taxon>
        <taxon>Pseudomonadati</taxon>
        <taxon>Pseudomonadota</taxon>
        <taxon>Alphaproteobacteria</taxon>
        <taxon>Rhodospirillales</taxon>
        <taxon>Terasakiellaceae</taxon>
        <taxon>Terasakiella</taxon>
    </lineage>
</organism>
<feature type="chain" id="PRO_5008680715" description="Porin domain-containing protein" evidence="1">
    <location>
        <begin position="23"/>
        <end position="379"/>
    </location>
</feature>
<evidence type="ECO:0000313" key="3">
    <source>
        <dbReference type="EMBL" id="SCA56368.1"/>
    </source>
</evidence>